<feature type="compositionally biased region" description="Low complexity" evidence="1">
    <location>
        <begin position="89"/>
        <end position="103"/>
    </location>
</feature>
<protein>
    <submittedName>
        <fullName evidence="2">DNA repair protein rhp54</fullName>
    </submittedName>
</protein>
<accession>A0AAV4IHT9</accession>
<feature type="region of interest" description="Disordered" evidence="1">
    <location>
        <begin position="48"/>
        <end position="111"/>
    </location>
</feature>
<reference evidence="2 3" key="1">
    <citation type="journal article" date="2021" name="Elife">
        <title>Chloroplast acquisition without the gene transfer in kleptoplastic sea slugs, Plakobranchus ocellatus.</title>
        <authorList>
            <person name="Maeda T."/>
            <person name="Takahashi S."/>
            <person name="Yoshida T."/>
            <person name="Shimamura S."/>
            <person name="Takaki Y."/>
            <person name="Nagai Y."/>
            <person name="Toyoda A."/>
            <person name="Suzuki Y."/>
            <person name="Arimoto A."/>
            <person name="Ishii H."/>
            <person name="Satoh N."/>
            <person name="Nishiyama T."/>
            <person name="Hasebe M."/>
            <person name="Maruyama T."/>
            <person name="Minagawa J."/>
            <person name="Obokata J."/>
            <person name="Shigenobu S."/>
        </authorList>
    </citation>
    <scope>NUCLEOTIDE SEQUENCE [LARGE SCALE GENOMIC DNA]</scope>
</reference>
<sequence length="397" mass="44376">MDGVESIADSSSDFELGNDDVCDTDSEWSDSELMSLGLKMKASIRSTLLPDSDSDSAAEDHLPLSSLRKKRKNQELHPAEKIQPPNVRESTSSSTEINSTPETADNVTGMPHAAVMVPTRVSDKPLIVPIPDSLSVTLPSAQETKSPLPSSPTVPIEPGPSSVASDISSEHVDQGTKKTCRKRPCQPMSDDVVEEIKSHIPSFPTVPSHYCRQSSDRAYLEADLNMSTMYRLYEELQKNEGQWATVARGTRRNKRPYAAKEMTAQDFFDFKAISKKIKNLDNDEDGEIVRWTQIRAITFNQSENDFMTIHYDDKVCRVDLMTRKRKSDEPEGQLDLQVLSDPAGVSEDKKKDLLSLCSSNLIPPAHHQFFKKFISFEIVISLVCTDHLLLVNTQRTF</sequence>
<keyword evidence="3" id="KW-1185">Reference proteome</keyword>
<dbReference type="PANTHER" id="PTHR10773">
    <property type="entry name" value="DNA-DIRECTED RNA POLYMERASES I, II, AND III SUBUNIT RPABC2"/>
    <property type="match status" value="1"/>
</dbReference>
<gene>
    <name evidence="2" type="ORF">ElyMa_004776300</name>
</gene>
<evidence type="ECO:0000256" key="1">
    <source>
        <dbReference type="SAM" id="MobiDB-lite"/>
    </source>
</evidence>
<dbReference type="PANTHER" id="PTHR10773:SF19">
    <property type="match status" value="1"/>
</dbReference>
<feature type="compositionally biased region" description="Polar residues" evidence="1">
    <location>
        <begin position="139"/>
        <end position="148"/>
    </location>
</feature>
<feature type="compositionally biased region" description="Pro residues" evidence="1">
    <location>
        <begin position="149"/>
        <end position="158"/>
    </location>
</feature>
<name>A0AAV4IHT9_9GAST</name>
<evidence type="ECO:0000313" key="3">
    <source>
        <dbReference type="Proteomes" id="UP000762676"/>
    </source>
</evidence>
<comment type="caution">
    <text evidence="2">The sequence shown here is derived from an EMBL/GenBank/DDBJ whole genome shotgun (WGS) entry which is preliminary data.</text>
</comment>
<feature type="region of interest" description="Disordered" evidence="1">
    <location>
        <begin position="1"/>
        <end position="27"/>
    </location>
</feature>
<proteinExistence type="predicted"/>
<feature type="compositionally biased region" description="Acidic residues" evidence="1">
    <location>
        <begin position="16"/>
        <end position="27"/>
    </location>
</feature>
<feature type="region of interest" description="Disordered" evidence="1">
    <location>
        <begin position="139"/>
        <end position="186"/>
    </location>
</feature>
<dbReference type="EMBL" id="BMAT01009576">
    <property type="protein sequence ID" value="GFS09178.1"/>
    <property type="molecule type" value="Genomic_DNA"/>
</dbReference>
<organism evidence="2 3">
    <name type="scientific">Elysia marginata</name>
    <dbReference type="NCBI Taxonomy" id="1093978"/>
    <lineage>
        <taxon>Eukaryota</taxon>
        <taxon>Metazoa</taxon>
        <taxon>Spiralia</taxon>
        <taxon>Lophotrochozoa</taxon>
        <taxon>Mollusca</taxon>
        <taxon>Gastropoda</taxon>
        <taxon>Heterobranchia</taxon>
        <taxon>Euthyneura</taxon>
        <taxon>Panpulmonata</taxon>
        <taxon>Sacoglossa</taxon>
        <taxon>Placobranchoidea</taxon>
        <taxon>Plakobranchidae</taxon>
        <taxon>Elysia</taxon>
    </lineage>
</organism>
<evidence type="ECO:0000313" key="2">
    <source>
        <dbReference type="EMBL" id="GFS09178.1"/>
    </source>
</evidence>
<dbReference type="AlphaFoldDB" id="A0AAV4IHT9"/>
<dbReference type="Proteomes" id="UP000762676">
    <property type="component" value="Unassembled WGS sequence"/>
</dbReference>